<evidence type="ECO:0000256" key="1">
    <source>
        <dbReference type="SAM" id="MobiDB-lite"/>
    </source>
</evidence>
<sequence length="139" mass="14769">MPAKKTTNGAASVEENSISSSEMEYVTTFLKCMTPAQKPQLSAAGVQALCDQFDLKDKKTVMQRFNRICDKYGWFKAEPAAGEEGPSTPGGGGGAPKKKAGGGRKRKTGATSMPANVEDGDDAEAEPSPARKRKIQEEV</sequence>
<evidence type="ECO:0000313" key="3">
    <source>
        <dbReference type="Proteomes" id="UP001446871"/>
    </source>
</evidence>
<dbReference type="EMBL" id="JAQQWM010000002">
    <property type="protein sequence ID" value="KAK8078024.1"/>
    <property type="molecule type" value="Genomic_DNA"/>
</dbReference>
<evidence type="ECO:0000313" key="2">
    <source>
        <dbReference type="EMBL" id="KAK8078024.1"/>
    </source>
</evidence>
<evidence type="ECO:0008006" key="4">
    <source>
        <dbReference type="Google" id="ProtNLM"/>
    </source>
</evidence>
<accession>A0ABR1W3F5</accession>
<feature type="compositionally biased region" description="Basic residues" evidence="1">
    <location>
        <begin position="96"/>
        <end position="108"/>
    </location>
</feature>
<name>A0ABR1W3F5_9PEZI</name>
<comment type="caution">
    <text evidence="2">The sequence shown here is derived from an EMBL/GenBank/DDBJ whole genome shotgun (WGS) entry which is preliminary data.</text>
</comment>
<protein>
    <recommendedName>
        <fullName evidence="4">DEK C-terminal domain-containing protein</fullName>
    </recommendedName>
</protein>
<feature type="region of interest" description="Disordered" evidence="1">
    <location>
        <begin position="79"/>
        <end position="139"/>
    </location>
</feature>
<keyword evidence="3" id="KW-1185">Reference proteome</keyword>
<proteinExistence type="predicted"/>
<reference evidence="2 3" key="1">
    <citation type="submission" date="2023-01" db="EMBL/GenBank/DDBJ databases">
        <title>Analysis of 21 Apiospora genomes using comparative genomics revels a genus with tremendous synthesis potential of carbohydrate active enzymes and secondary metabolites.</title>
        <authorList>
            <person name="Sorensen T."/>
        </authorList>
    </citation>
    <scope>NUCLEOTIDE SEQUENCE [LARGE SCALE GENOMIC DNA]</scope>
    <source>
        <strain evidence="2 3">CBS 83171</strain>
    </source>
</reference>
<organism evidence="2 3">
    <name type="scientific">Apiospora saccharicola</name>
    <dbReference type="NCBI Taxonomy" id="335842"/>
    <lineage>
        <taxon>Eukaryota</taxon>
        <taxon>Fungi</taxon>
        <taxon>Dikarya</taxon>
        <taxon>Ascomycota</taxon>
        <taxon>Pezizomycotina</taxon>
        <taxon>Sordariomycetes</taxon>
        <taxon>Xylariomycetidae</taxon>
        <taxon>Amphisphaeriales</taxon>
        <taxon>Apiosporaceae</taxon>
        <taxon>Apiospora</taxon>
    </lineage>
</organism>
<dbReference type="Proteomes" id="UP001446871">
    <property type="component" value="Unassembled WGS sequence"/>
</dbReference>
<gene>
    <name evidence="2" type="ORF">PG996_004194</name>
</gene>
<feature type="region of interest" description="Disordered" evidence="1">
    <location>
        <begin position="1"/>
        <end position="20"/>
    </location>
</feature>
<feature type="compositionally biased region" description="Basic residues" evidence="1">
    <location>
        <begin position="130"/>
        <end position="139"/>
    </location>
</feature>